<dbReference type="Pfam" id="PF02844">
    <property type="entry name" value="GARS_N"/>
    <property type="match status" value="1"/>
</dbReference>
<keyword evidence="30" id="KW-1185">Reference proteome</keyword>
<dbReference type="EC" id="6.3.3.1" evidence="10"/>
<dbReference type="EC" id="2.1.2.2" evidence="9"/>
<evidence type="ECO:0000256" key="12">
    <source>
        <dbReference type="ARBA" id="ARBA00020367"/>
    </source>
</evidence>
<dbReference type="Pfam" id="PF00586">
    <property type="entry name" value="AIRS"/>
    <property type="match status" value="1"/>
</dbReference>
<dbReference type="InterPro" id="IPR011761">
    <property type="entry name" value="ATP-grasp"/>
</dbReference>
<evidence type="ECO:0000256" key="5">
    <source>
        <dbReference type="ARBA" id="ARBA00007423"/>
    </source>
</evidence>
<dbReference type="SMART" id="SM01210">
    <property type="entry name" value="GARS_C"/>
    <property type="match status" value="1"/>
</dbReference>
<evidence type="ECO:0000256" key="3">
    <source>
        <dbReference type="ARBA" id="ARBA00005054"/>
    </source>
</evidence>
<dbReference type="CDD" id="cd08645">
    <property type="entry name" value="FMT_core_GART"/>
    <property type="match status" value="1"/>
</dbReference>
<evidence type="ECO:0000313" key="30">
    <source>
        <dbReference type="Proteomes" id="UP001153069"/>
    </source>
</evidence>
<dbReference type="InterPro" id="IPR000115">
    <property type="entry name" value="PRibGlycinamide_synth"/>
</dbReference>
<dbReference type="HAMAP" id="MF_00741">
    <property type="entry name" value="AIRS"/>
    <property type="match status" value="1"/>
</dbReference>
<dbReference type="InterPro" id="IPR036676">
    <property type="entry name" value="PurM-like_C_sf"/>
</dbReference>
<comment type="pathway">
    <text evidence="3">Purine metabolism; IMP biosynthesis via de novo pathway; N(2)-formyl-N(1)-(5-phospho-D-ribosyl)glycinamide from N(1)-(5-phospho-D-ribosyl)glycinamide (10-formyl THF route): step 1/1.</text>
</comment>
<evidence type="ECO:0000256" key="14">
    <source>
        <dbReference type="ARBA" id="ARBA00022490"/>
    </source>
</evidence>
<dbReference type="InterPro" id="IPR020559">
    <property type="entry name" value="PRibGlycinamide_synth_CS"/>
</dbReference>
<evidence type="ECO:0000259" key="28">
    <source>
        <dbReference type="PROSITE" id="PS50975"/>
    </source>
</evidence>
<keyword evidence="21" id="KW-0464">Manganese</keyword>
<comment type="similarity">
    <text evidence="6">In the C-terminal section; belongs to the GART family.</text>
</comment>
<gene>
    <name evidence="29" type="ORF">SEMRO_120_G058440.1</name>
</gene>
<dbReference type="GO" id="GO:0046084">
    <property type="term" value="P:adenine biosynthetic process"/>
    <property type="evidence" value="ECO:0007669"/>
    <property type="project" value="TreeGrafter"/>
</dbReference>
<evidence type="ECO:0000256" key="16">
    <source>
        <dbReference type="ARBA" id="ARBA00022679"/>
    </source>
</evidence>
<evidence type="ECO:0000256" key="6">
    <source>
        <dbReference type="ARBA" id="ARBA00008630"/>
    </source>
</evidence>
<dbReference type="FunFam" id="3.30.1490.20:FF:000006">
    <property type="entry name" value="phosphoribosylamine--glycine ligase, chloroplastic-like"/>
    <property type="match status" value="1"/>
</dbReference>
<evidence type="ECO:0000256" key="22">
    <source>
        <dbReference type="ARBA" id="ARBA00023268"/>
    </source>
</evidence>
<dbReference type="NCBIfam" id="TIGR00878">
    <property type="entry name" value="purM"/>
    <property type="match status" value="1"/>
</dbReference>
<evidence type="ECO:0000256" key="1">
    <source>
        <dbReference type="ARBA" id="ARBA00004496"/>
    </source>
</evidence>
<dbReference type="InterPro" id="IPR037123">
    <property type="entry name" value="PRibGlycinamide_synth_C_sf"/>
</dbReference>
<dbReference type="GO" id="GO:0004637">
    <property type="term" value="F:phosphoribosylamine-glycine ligase activity"/>
    <property type="evidence" value="ECO:0007669"/>
    <property type="project" value="UniProtKB-EC"/>
</dbReference>
<organism evidence="29 30">
    <name type="scientific">Seminavis robusta</name>
    <dbReference type="NCBI Taxonomy" id="568900"/>
    <lineage>
        <taxon>Eukaryota</taxon>
        <taxon>Sar</taxon>
        <taxon>Stramenopiles</taxon>
        <taxon>Ochrophyta</taxon>
        <taxon>Bacillariophyta</taxon>
        <taxon>Bacillariophyceae</taxon>
        <taxon>Bacillariophycidae</taxon>
        <taxon>Naviculales</taxon>
        <taxon>Naviculaceae</taxon>
        <taxon>Seminavis</taxon>
    </lineage>
</organism>
<dbReference type="PROSITE" id="PS00184">
    <property type="entry name" value="GARS"/>
    <property type="match status" value="1"/>
</dbReference>
<accession>A0A9N8H763</accession>
<dbReference type="InterPro" id="IPR004733">
    <property type="entry name" value="PurM_cligase"/>
</dbReference>
<dbReference type="HAMAP" id="MF_01930">
    <property type="entry name" value="PurN"/>
    <property type="match status" value="1"/>
</dbReference>
<comment type="subcellular location">
    <subcellularLocation>
        <location evidence="1">Cytoplasm</location>
    </subcellularLocation>
</comment>
<dbReference type="Proteomes" id="UP001153069">
    <property type="component" value="Unassembled WGS sequence"/>
</dbReference>
<keyword evidence="19" id="KW-0658">Purine biosynthesis</keyword>
<dbReference type="SUPFAM" id="SSF51246">
    <property type="entry name" value="Rudiment single hybrid motif"/>
    <property type="match status" value="1"/>
</dbReference>
<dbReference type="CDD" id="cd02196">
    <property type="entry name" value="PurM"/>
    <property type="match status" value="1"/>
</dbReference>
<dbReference type="GO" id="GO:0004641">
    <property type="term" value="F:phosphoribosylformylglycinamidine cyclo-ligase activity"/>
    <property type="evidence" value="ECO:0007669"/>
    <property type="project" value="UniProtKB-EC"/>
</dbReference>
<dbReference type="FunFam" id="3.90.650.10:FF:000011">
    <property type="entry name" value="Phosphoribosylformylglycinamidine cyclo-ligase"/>
    <property type="match status" value="1"/>
</dbReference>
<dbReference type="InterPro" id="IPR002376">
    <property type="entry name" value="Formyl_transf_N"/>
</dbReference>
<dbReference type="Gene3D" id="3.30.470.20">
    <property type="entry name" value="ATP-grasp fold, B domain"/>
    <property type="match status" value="1"/>
</dbReference>
<dbReference type="SUPFAM" id="SSF52440">
    <property type="entry name" value="PreATP-grasp domain"/>
    <property type="match status" value="1"/>
</dbReference>
<dbReference type="SUPFAM" id="SSF56042">
    <property type="entry name" value="PurM C-terminal domain-like"/>
    <property type="match status" value="1"/>
</dbReference>
<comment type="similarity">
    <text evidence="8">Belongs to the AIR synthase family.</text>
</comment>
<evidence type="ECO:0000256" key="18">
    <source>
        <dbReference type="ARBA" id="ARBA00022741"/>
    </source>
</evidence>
<dbReference type="InterPro" id="IPR020562">
    <property type="entry name" value="PRibGlycinamide_synth_N"/>
</dbReference>
<dbReference type="Gene3D" id="3.40.50.170">
    <property type="entry name" value="Formyl transferase, N-terminal domain"/>
    <property type="match status" value="1"/>
</dbReference>
<keyword evidence="14" id="KW-0963">Cytoplasm</keyword>
<evidence type="ECO:0000256" key="8">
    <source>
        <dbReference type="ARBA" id="ARBA00010280"/>
    </source>
</evidence>
<dbReference type="OrthoDB" id="2018833at2759"/>
<dbReference type="InterPro" id="IPR020561">
    <property type="entry name" value="PRibGlycinamid_synth_ATP-grasp"/>
</dbReference>
<dbReference type="InterPro" id="IPR036477">
    <property type="entry name" value="Formyl_transf_N_sf"/>
</dbReference>
<reference evidence="29" key="1">
    <citation type="submission" date="2020-06" db="EMBL/GenBank/DDBJ databases">
        <authorList>
            <consortium name="Plant Systems Biology data submission"/>
        </authorList>
    </citation>
    <scope>NUCLEOTIDE SEQUENCE</scope>
    <source>
        <strain evidence="29">D6</strain>
    </source>
</reference>
<dbReference type="InterPro" id="IPR011054">
    <property type="entry name" value="Rudment_hybrid_motif"/>
</dbReference>
<evidence type="ECO:0000256" key="2">
    <source>
        <dbReference type="ARBA" id="ARBA00004686"/>
    </source>
</evidence>
<keyword evidence="17" id="KW-0479">Metal-binding</keyword>
<evidence type="ECO:0000256" key="19">
    <source>
        <dbReference type="ARBA" id="ARBA00022755"/>
    </source>
</evidence>
<dbReference type="GO" id="GO:0005524">
    <property type="term" value="F:ATP binding"/>
    <property type="evidence" value="ECO:0007669"/>
    <property type="project" value="UniProtKB-UniRule"/>
</dbReference>
<keyword evidence="20 27" id="KW-0067">ATP-binding</keyword>
<dbReference type="HAMAP" id="MF_00138">
    <property type="entry name" value="GARS"/>
    <property type="match status" value="1"/>
</dbReference>
<dbReference type="NCBIfam" id="TIGR00639">
    <property type="entry name" value="PurN"/>
    <property type="match status" value="1"/>
</dbReference>
<comment type="similarity">
    <text evidence="5">In the N-terminal section; belongs to the GARS family.</text>
</comment>
<dbReference type="EC" id="6.3.4.13" evidence="11"/>
<dbReference type="AlphaFoldDB" id="A0A9N8H763"/>
<dbReference type="Gene3D" id="3.90.650.10">
    <property type="entry name" value="PurM-like C-terminal domain"/>
    <property type="match status" value="1"/>
</dbReference>
<keyword evidence="15" id="KW-0436">Ligase</keyword>
<dbReference type="Pfam" id="PF00551">
    <property type="entry name" value="Formyl_trans_N"/>
    <property type="match status" value="1"/>
</dbReference>
<keyword evidence="22" id="KW-0511">Multifunctional enzyme</keyword>
<dbReference type="SMART" id="SM01209">
    <property type="entry name" value="GARS_A"/>
    <property type="match status" value="1"/>
</dbReference>
<dbReference type="GO" id="GO:0006189">
    <property type="term" value="P:'de novo' IMP biosynthetic process"/>
    <property type="evidence" value="ECO:0007669"/>
    <property type="project" value="InterPro"/>
</dbReference>
<dbReference type="FunFam" id="3.40.50.170:FF:000013">
    <property type="entry name" value="Phosphoribosylamine-glycine ligase"/>
    <property type="match status" value="1"/>
</dbReference>
<evidence type="ECO:0000256" key="10">
    <source>
        <dbReference type="ARBA" id="ARBA00013047"/>
    </source>
</evidence>
<dbReference type="SUPFAM" id="SSF56059">
    <property type="entry name" value="Glutathione synthetase ATP-binding domain-like"/>
    <property type="match status" value="1"/>
</dbReference>
<evidence type="ECO:0000256" key="24">
    <source>
        <dbReference type="ARBA" id="ARBA00032931"/>
    </source>
</evidence>
<dbReference type="Gene3D" id="3.90.600.10">
    <property type="entry name" value="Phosphoribosylglycinamide synthetase, C-terminal domain"/>
    <property type="match status" value="1"/>
</dbReference>
<evidence type="ECO:0000256" key="27">
    <source>
        <dbReference type="PROSITE-ProRule" id="PRU00409"/>
    </source>
</evidence>
<dbReference type="Gene3D" id="3.30.1330.10">
    <property type="entry name" value="PurM-like, N-terminal domain"/>
    <property type="match status" value="1"/>
</dbReference>
<dbReference type="GO" id="GO:0046872">
    <property type="term" value="F:metal ion binding"/>
    <property type="evidence" value="ECO:0007669"/>
    <property type="project" value="UniProtKB-KW"/>
</dbReference>
<comment type="similarity">
    <text evidence="7">In the central section; belongs to the AIR synthase family.</text>
</comment>
<dbReference type="SUPFAM" id="SSF53328">
    <property type="entry name" value="Formyltransferase"/>
    <property type="match status" value="1"/>
</dbReference>
<keyword evidence="18 27" id="KW-0547">Nucleotide-binding</keyword>
<sequence length="1140" mass="118996">MATATVLGFGARAPPKVLNLLAKTVADNGTATIIPKRSQSISLALCEAPYRTFLTTTPQESNKTPAKNLILYCLPTGVAEYVATDEAATVRSSILSTTTTTNTVVAVYSVETDQLLGGDETALLAAIRGDDGASAFGKAALLALAKLDTMAADQLMISAENKDVVIVVGSGGREHALAVAVAKSPLVGKVICCPGNGGTQVEGGKITNAEGVNGKQDNATVIDLVKRTSAKMVVVGPEAPLVAGLVDELAVACPDVMVFGPSKAAAELEASKAFTKDFLQEHDIPTAKYKNFTSADEAIAYVESLEESDRQVVKASGLAAGKGVLLPTNKAETIAAVKEIMSDKAFGAAGDTCVIESFLTGPEASCFALCDGKTAVLMPAAQDHKRALDNDQGLNTGGMGAYAPAPCVTPNLQQEIEAMCVKTVEKMAERGTPYVGLLYAGMILTPNGPYMLEYNCRFGDPETEVVLPLLETDLYEVFKACCTGTLGSIDVRFKENTCAATVVCAAKGYPEKYPKGMKIEDIAAANACSGVKVYHAGTKIDDSGATLCSGGRVVTVTGMGDSLQAALNASYKGVSKLAFLDGSGQSLMHFRTDIGKKAVEKKLRIGVLGSTRGTALIPVIEACANGSINAEIVAVLSNKSTAPILDKGRALGVTVSTKFVSAKGLSRDQYDAECTASLVKAGVEFVLLVGYMRILSKPFTDFWKGRCINVHPSLLPKHAGGMDLQVHQAVLDAGEKETGCTIHQVTEEVDGGPIVVQKVVQVDEGETAESLKAKVQAQEGLAFIEAIETVCRGGVITYADAGVNIDEGNRLVELIKPLCKSTRRSGCDADLGGFGGLFDLAAAGYNTSDTVIIGATDGVGTKLRIAHATKKHETVGIDLVAMCVNDLIVAGGEPLFFLDYFATGRLEVEEAAAVVKGIAEGCRQAQCGLIGGETAEMPSMYSDGEYDLAGFSVGAVHRDRILPKGVAEGDVLLGLSSSGIHSNGFSLVRKLIANEGLDFSSACPWDPDSVSIGDSLLTPTKIYVKSCLPLIKDGLLKGLAHITGGGLLENLPRSLPSELGAEITGHPPLPQVFKWMKIASGLDDSEMLRTFNCGVGMVLILDEKSVSTATELLKSAGETDVFRLGTVVKGSKVTVTASLT</sequence>
<dbReference type="Gene3D" id="3.30.1490.20">
    <property type="entry name" value="ATP-grasp fold, A domain"/>
    <property type="match status" value="1"/>
</dbReference>
<dbReference type="NCBIfam" id="TIGR00877">
    <property type="entry name" value="purD"/>
    <property type="match status" value="1"/>
</dbReference>
<dbReference type="PANTHER" id="PTHR10520:SF12">
    <property type="entry name" value="TRIFUNCTIONAL PURINE BIOSYNTHETIC PROTEIN ADENOSINE-3"/>
    <property type="match status" value="1"/>
</dbReference>
<evidence type="ECO:0000313" key="29">
    <source>
        <dbReference type="EMBL" id="CAB9501850.1"/>
    </source>
</evidence>
<evidence type="ECO:0000256" key="9">
    <source>
        <dbReference type="ARBA" id="ARBA00012254"/>
    </source>
</evidence>
<dbReference type="PROSITE" id="PS00373">
    <property type="entry name" value="GART"/>
    <property type="match status" value="1"/>
</dbReference>
<dbReference type="SUPFAM" id="SSF55326">
    <property type="entry name" value="PurM N-terminal domain-like"/>
    <property type="match status" value="1"/>
</dbReference>
<evidence type="ECO:0000256" key="20">
    <source>
        <dbReference type="ARBA" id="ARBA00022840"/>
    </source>
</evidence>
<evidence type="ECO:0000256" key="23">
    <source>
        <dbReference type="ARBA" id="ARBA00031908"/>
    </source>
</evidence>
<protein>
    <recommendedName>
        <fullName evidence="12">Phosphoribosylformylglycinamidine cyclo-ligase</fullName>
        <ecNumber evidence="9">2.1.2.2</ecNumber>
        <ecNumber evidence="10">6.3.3.1</ecNumber>
        <ecNumber evidence="11">6.3.4.13</ecNumber>
    </recommendedName>
    <alternativeName>
        <fullName evidence="24">AIR synthase</fullName>
    </alternativeName>
    <alternativeName>
        <fullName evidence="25">AIRS</fullName>
    </alternativeName>
    <alternativeName>
        <fullName evidence="23">Phosphoribosyl-aminoimidazole synthetase</fullName>
    </alternativeName>
    <alternativeName>
        <fullName evidence="13">Trifunctional purine biosynthetic protein adenosine-3</fullName>
    </alternativeName>
</protein>
<evidence type="ECO:0000256" key="4">
    <source>
        <dbReference type="ARBA" id="ARBA00005174"/>
    </source>
</evidence>
<evidence type="ECO:0000256" key="11">
    <source>
        <dbReference type="ARBA" id="ARBA00013255"/>
    </source>
</evidence>
<dbReference type="FunFam" id="3.30.1330.10:FF:000001">
    <property type="entry name" value="Phosphoribosylformylglycinamidine cyclo-ligase"/>
    <property type="match status" value="1"/>
</dbReference>
<dbReference type="PROSITE" id="PS50975">
    <property type="entry name" value="ATP_GRASP"/>
    <property type="match status" value="1"/>
</dbReference>
<dbReference type="GO" id="GO:0005829">
    <property type="term" value="C:cytosol"/>
    <property type="evidence" value="ECO:0007669"/>
    <property type="project" value="TreeGrafter"/>
</dbReference>
<dbReference type="InterPro" id="IPR016188">
    <property type="entry name" value="PurM-like_N"/>
</dbReference>
<dbReference type="Pfam" id="PF02843">
    <property type="entry name" value="GARS_C"/>
    <property type="match status" value="1"/>
</dbReference>
<evidence type="ECO:0000256" key="26">
    <source>
        <dbReference type="ARBA" id="ARBA00049057"/>
    </source>
</evidence>
<dbReference type="InterPro" id="IPR036921">
    <property type="entry name" value="PurM-like_N_sf"/>
</dbReference>
<keyword evidence="16" id="KW-0808">Transferase</keyword>
<evidence type="ECO:0000256" key="7">
    <source>
        <dbReference type="ARBA" id="ARBA00008696"/>
    </source>
</evidence>
<dbReference type="FunFam" id="3.30.470.20:FF:000018">
    <property type="entry name" value="Trifunctional purine biosynthetic protein adenosine-3"/>
    <property type="match status" value="1"/>
</dbReference>
<comment type="caution">
    <text evidence="29">The sequence shown here is derived from an EMBL/GenBank/DDBJ whole genome shotgun (WGS) entry which is preliminary data.</text>
</comment>
<dbReference type="InterPro" id="IPR013815">
    <property type="entry name" value="ATP_grasp_subdomain_1"/>
</dbReference>
<evidence type="ECO:0000256" key="21">
    <source>
        <dbReference type="ARBA" id="ARBA00023211"/>
    </source>
</evidence>
<evidence type="ECO:0000256" key="13">
    <source>
        <dbReference type="ARBA" id="ARBA00021140"/>
    </source>
</evidence>
<feature type="domain" description="ATP-grasp" evidence="28">
    <location>
        <begin position="276"/>
        <end position="483"/>
    </location>
</feature>
<dbReference type="PANTHER" id="PTHR10520">
    <property type="entry name" value="TRIFUNCTIONAL PURINE BIOSYNTHETIC PROTEIN ADENOSINE-3-RELATED"/>
    <property type="match status" value="1"/>
</dbReference>
<dbReference type="EMBL" id="CAICTM010000119">
    <property type="protein sequence ID" value="CAB9501850.1"/>
    <property type="molecule type" value="Genomic_DNA"/>
</dbReference>
<proteinExistence type="inferred from homology"/>
<evidence type="ECO:0000256" key="17">
    <source>
        <dbReference type="ARBA" id="ARBA00022723"/>
    </source>
</evidence>
<evidence type="ECO:0000256" key="15">
    <source>
        <dbReference type="ARBA" id="ARBA00022598"/>
    </source>
</evidence>
<dbReference type="InterPro" id="IPR020560">
    <property type="entry name" value="PRibGlycinamide_synth_C-dom"/>
</dbReference>
<dbReference type="Pfam" id="PF02769">
    <property type="entry name" value="AIRS_C"/>
    <property type="match status" value="1"/>
</dbReference>
<dbReference type="GO" id="GO:0004644">
    <property type="term" value="F:phosphoribosylglycinamide formyltransferase activity"/>
    <property type="evidence" value="ECO:0007669"/>
    <property type="project" value="UniProtKB-EC"/>
</dbReference>
<comment type="pathway">
    <text evidence="2">Purine metabolism; IMP biosynthesis via de novo pathway; 5-amino-1-(5-phospho-D-ribosyl)imidazole from N(2)-formyl-N(1)-(5-phospho-D-ribosyl)glycinamide: step 2/2.</text>
</comment>
<dbReference type="Pfam" id="PF01071">
    <property type="entry name" value="GARS_A"/>
    <property type="match status" value="1"/>
</dbReference>
<comment type="catalytic activity">
    <reaction evidence="26">
        <text>2-formamido-N(1)-(5-O-phospho-beta-D-ribosyl)acetamidine + ATP = 5-amino-1-(5-phospho-beta-D-ribosyl)imidazole + ADP + phosphate + H(+)</text>
        <dbReference type="Rhea" id="RHEA:23032"/>
        <dbReference type="ChEBI" id="CHEBI:15378"/>
        <dbReference type="ChEBI" id="CHEBI:30616"/>
        <dbReference type="ChEBI" id="CHEBI:43474"/>
        <dbReference type="ChEBI" id="CHEBI:137981"/>
        <dbReference type="ChEBI" id="CHEBI:147287"/>
        <dbReference type="ChEBI" id="CHEBI:456216"/>
        <dbReference type="EC" id="6.3.3.1"/>
    </reaction>
</comment>
<dbReference type="InterPro" id="IPR010918">
    <property type="entry name" value="PurM-like_C_dom"/>
</dbReference>
<evidence type="ECO:0000256" key="25">
    <source>
        <dbReference type="ARBA" id="ARBA00033093"/>
    </source>
</evidence>
<dbReference type="InterPro" id="IPR001555">
    <property type="entry name" value="GART_AS"/>
</dbReference>
<dbReference type="Gene3D" id="3.40.50.20">
    <property type="match status" value="1"/>
</dbReference>
<dbReference type="InterPro" id="IPR016185">
    <property type="entry name" value="PreATP-grasp_dom_sf"/>
</dbReference>
<dbReference type="InterPro" id="IPR004607">
    <property type="entry name" value="GART"/>
</dbReference>
<name>A0A9N8H763_9STRA</name>
<comment type="pathway">
    <text evidence="4">Purine metabolism; IMP biosynthesis via de novo pathway; N(1)-(5-phospho-D-ribosyl)glycinamide from 5-phospho-alpha-D-ribose 1-diphosphate: step 2/2.</text>
</comment>